<gene>
    <name evidence="2" type="ORF">TAV2_LOCUS7066</name>
</gene>
<dbReference type="GO" id="GO:0005829">
    <property type="term" value="C:cytosol"/>
    <property type="evidence" value="ECO:0007669"/>
    <property type="project" value="TreeGrafter"/>
</dbReference>
<dbReference type="PANTHER" id="PTHR47877:SF9">
    <property type="entry name" value="GENOME ASSEMBLY, CHROMOSOME: A02"/>
    <property type="match status" value="1"/>
</dbReference>
<dbReference type="PANTHER" id="PTHR47877">
    <property type="entry name" value="LATE EMBRYOGENESIS ABUNDANT DOMAIN-CONTAINING PROTEIN / LEA DOMAIN-CONTAINING PROTEIN"/>
    <property type="match status" value="1"/>
</dbReference>
<evidence type="ECO:0000256" key="1">
    <source>
        <dbReference type="SAM" id="Coils"/>
    </source>
</evidence>
<name>A0AAU9RQ75_THLAR</name>
<evidence type="ECO:0000313" key="2">
    <source>
        <dbReference type="EMBL" id="CAH2045566.1"/>
    </source>
</evidence>
<keyword evidence="3" id="KW-1185">Reference proteome</keyword>
<reference evidence="2 3" key="1">
    <citation type="submission" date="2022-03" db="EMBL/GenBank/DDBJ databases">
        <authorList>
            <person name="Nunn A."/>
            <person name="Chopra R."/>
            <person name="Nunn A."/>
            <person name="Contreras Garrido A."/>
        </authorList>
    </citation>
    <scope>NUCLEOTIDE SEQUENCE [LARGE SCALE GENOMIC DNA]</scope>
</reference>
<feature type="coiled-coil region" evidence="1">
    <location>
        <begin position="121"/>
        <end position="148"/>
    </location>
</feature>
<evidence type="ECO:0000313" key="3">
    <source>
        <dbReference type="Proteomes" id="UP000836841"/>
    </source>
</evidence>
<dbReference type="Proteomes" id="UP000836841">
    <property type="component" value="Chromosome 2"/>
</dbReference>
<dbReference type="GO" id="GO:0009631">
    <property type="term" value="P:cold acclimation"/>
    <property type="evidence" value="ECO:0007669"/>
    <property type="project" value="TreeGrafter"/>
</dbReference>
<dbReference type="AlphaFoldDB" id="A0AAU9RQ75"/>
<proteinExistence type="predicted"/>
<dbReference type="EMBL" id="OU466858">
    <property type="protein sequence ID" value="CAH2045566.1"/>
    <property type="molecule type" value="Genomic_DNA"/>
</dbReference>
<sequence>MAISISGAVLSGLSSSFLINGDKRSGVGGGAMRVGQKNVIIAPQRKKSWVMTAVKGDGNSKSKLDPEWLDDASQKASSFVYEKGSEVGHVSAEKGQEVYDHIQSAKDYFVEKAGEAMDTVAENAQRASDFVTEKAKEMEEEAVSMTEKTKDLVVEKAGETKDFIVEKTGEAKDFIVEKTGEAKEFATEMSKKTAKYVGELATEAKEAILPPKDDVLEMSISGAVLNGMGSSFLINGGKRSGVGGGAMNVGRKNVIIAPQRKKLWVPTAVKGDGNSKNDPKWLDDASQKAAEFVKEKGSEVGHVSAQKGQEVKDHMERARNYFVEKAGEAMDNVAENAKRASEFVTEKGKETKKETVSATEKAKDFIIEKAGEAKDSATEMRKKTAKYVGDKATEAKEAILPPKNEK</sequence>
<protein>
    <submittedName>
        <fullName evidence="2">Uncharacterized protein</fullName>
    </submittedName>
</protein>
<keyword evidence="1" id="KW-0175">Coiled coil</keyword>
<organism evidence="2 3">
    <name type="scientific">Thlaspi arvense</name>
    <name type="common">Field penny-cress</name>
    <dbReference type="NCBI Taxonomy" id="13288"/>
    <lineage>
        <taxon>Eukaryota</taxon>
        <taxon>Viridiplantae</taxon>
        <taxon>Streptophyta</taxon>
        <taxon>Embryophyta</taxon>
        <taxon>Tracheophyta</taxon>
        <taxon>Spermatophyta</taxon>
        <taxon>Magnoliopsida</taxon>
        <taxon>eudicotyledons</taxon>
        <taxon>Gunneridae</taxon>
        <taxon>Pentapetalae</taxon>
        <taxon>rosids</taxon>
        <taxon>malvids</taxon>
        <taxon>Brassicales</taxon>
        <taxon>Brassicaceae</taxon>
        <taxon>Thlaspideae</taxon>
        <taxon>Thlaspi</taxon>
    </lineage>
</organism>
<accession>A0AAU9RQ75</accession>